<keyword evidence="3" id="KW-1185">Reference proteome</keyword>
<dbReference type="Gene3D" id="2.10.109.10">
    <property type="entry name" value="Umud Fragment, subunit A"/>
    <property type="match status" value="1"/>
</dbReference>
<accession>A0ABY7M7I6</accession>
<evidence type="ECO:0000259" key="1">
    <source>
        <dbReference type="Pfam" id="PF10502"/>
    </source>
</evidence>
<name>A0ABY7M7I6_9CHLR</name>
<organism evidence="2 3">
    <name type="scientific">Tepidiforma flava</name>
    <dbReference type="NCBI Taxonomy" id="3004094"/>
    <lineage>
        <taxon>Bacteria</taxon>
        <taxon>Bacillati</taxon>
        <taxon>Chloroflexota</taxon>
        <taxon>Tepidiformia</taxon>
        <taxon>Tepidiformales</taxon>
        <taxon>Tepidiformaceae</taxon>
        <taxon>Tepidiforma</taxon>
    </lineage>
</organism>
<dbReference type="Pfam" id="PF10502">
    <property type="entry name" value="Peptidase_S26"/>
    <property type="match status" value="1"/>
</dbReference>
<dbReference type="InterPro" id="IPR019533">
    <property type="entry name" value="Peptidase_S26"/>
</dbReference>
<dbReference type="SUPFAM" id="SSF51306">
    <property type="entry name" value="LexA/Signal peptidase"/>
    <property type="match status" value="1"/>
</dbReference>
<sequence length="71" mass="7837">MRLLAGFLLIAVLAGYLSRRFQRIAVEGDSMRPALRPGDWAIADRRAYRTHPPRPGDVVMARDPAISTGCS</sequence>
<evidence type="ECO:0000313" key="2">
    <source>
        <dbReference type="EMBL" id="WBL36481.1"/>
    </source>
</evidence>
<protein>
    <submittedName>
        <fullName evidence="2">S26 family signal peptidase</fullName>
    </submittedName>
</protein>
<reference evidence="2 3" key="1">
    <citation type="journal article" date="2023" name="ISME J.">
        <title>Thermophilic Dehalococcoidia with unusual traits shed light on an unexpected past.</title>
        <authorList>
            <person name="Palmer M."/>
            <person name="Covington J.K."/>
            <person name="Zhou E.M."/>
            <person name="Thomas S.C."/>
            <person name="Habib N."/>
            <person name="Seymour C.O."/>
            <person name="Lai D."/>
            <person name="Johnston J."/>
            <person name="Hashimi A."/>
            <person name="Jiao J.Y."/>
            <person name="Muok A.R."/>
            <person name="Liu L."/>
            <person name="Xian W.D."/>
            <person name="Zhi X.Y."/>
            <person name="Li M.M."/>
            <person name="Silva L.P."/>
            <person name="Bowen B.P."/>
            <person name="Louie K."/>
            <person name="Briegel A."/>
            <person name="Pett-Ridge J."/>
            <person name="Weber P.K."/>
            <person name="Tocheva E.I."/>
            <person name="Woyke T."/>
            <person name="Northen T.R."/>
            <person name="Mayali X."/>
            <person name="Li W.J."/>
            <person name="Hedlund B.P."/>
        </authorList>
    </citation>
    <scope>NUCLEOTIDE SEQUENCE [LARGE SCALE GENOMIC DNA]</scope>
    <source>
        <strain evidence="2 3">YIM 72310</strain>
    </source>
</reference>
<dbReference type="CDD" id="cd06530">
    <property type="entry name" value="S26_SPase_I"/>
    <property type="match status" value="1"/>
</dbReference>
<dbReference type="RefSeq" id="WP_270057004.1">
    <property type="nucleotide sequence ID" value="NZ_CP115149.1"/>
</dbReference>
<evidence type="ECO:0000313" key="3">
    <source>
        <dbReference type="Proteomes" id="UP001212803"/>
    </source>
</evidence>
<feature type="domain" description="Peptidase S26" evidence="1">
    <location>
        <begin position="7"/>
        <end position="65"/>
    </location>
</feature>
<gene>
    <name evidence="2" type="ORF">O0235_02625</name>
</gene>
<dbReference type="EMBL" id="CP115149">
    <property type="protein sequence ID" value="WBL36481.1"/>
    <property type="molecule type" value="Genomic_DNA"/>
</dbReference>
<dbReference type="InterPro" id="IPR036286">
    <property type="entry name" value="LexA/Signal_pep-like_sf"/>
</dbReference>
<proteinExistence type="predicted"/>
<dbReference type="Proteomes" id="UP001212803">
    <property type="component" value="Chromosome"/>
</dbReference>